<reference evidence="2" key="1">
    <citation type="submission" date="2017-02" db="EMBL/GenBank/DDBJ databases">
        <authorList>
            <person name="Varghese N."/>
            <person name="Submissions S."/>
        </authorList>
    </citation>
    <scope>NUCLEOTIDE SEQUENCE [LARGE SCALE GENOMIC DNA]</scope>
    <source>
        <strain evidence="2">ATCC 700200</strain>
    </source>
</reference>
<protein>
    <recommendedName>
        <fullName evidence="3">Cytochrome c domain-containing protein</fullName>
    </recommendedName>
</protein>
<evidence type="ECO:0000313" key="2">
    <source>
        <dbReference type="Proteomes" id="UP000190774"/>
    </source>
</evidence>
<proteinExistence type="predicted"/>
<keyword evidence="2" id="KW-1185">Reference proteome</keyword>
<name>A0A1T4XFS2_9BACT</name>
<dbReference type="OrthoDB" id="189299at2"/>
<evidence type="ECO:0000313" key="1">
    <source>
        <dbReference type="EMBL" id="SKA88339.1"/>
    </source>
</evidence>
<accession>A0A1T4XFS2</accession>
<organism evidence="1 2">
    <name type="scientific">Prosthecobacter debontii</name>
    <dbReference type="NCBI Taxonomy" id="48467"/>
    <lineage>
        <taxon>Bacteria</taxon>
        <taxon>Pseudomonadati</taxon>
        <taxon>Verrucomicrobiota</taxon>
        <taxon>Verrucomicrobiia</taxon>
        <taxon>Verrucomicrobiales</taxon>
        <taxon>Verrucomicrobiaceae</taxon>
        <taxon>Prosthecobacter</taxon>
    </lineage>
</organism>
<gene>
    <name evidence="1" type="ORF">SAMN02745166_01403</name>
</gene>
<dbReference type="RefSeq" id="WP_078812609.1">
    <property type="nucleotide sequence ID" value="NZ_FUYE01000004.1"/>
</dbReference>
<dbReference type="AlphaFoldDB" id="A0A1T4XFS2"/>
<dbReference type="Proteomes" id="UP000190774">
    <property type="component" value="Unassembled WGS sequence"/>
</dbReference>
<evidence type="ECO:0008006" key="3">
    <source>
        <dbReference type="Google" id="ProtNLM"/>
    </source>
</evidence>
<sequence length="450" mass="51169">MSFLPLISISFCPKAWSVIQRIPCWKWIHLLWVLALTCQLHAGPTDPEGTDTEKEPPIWKIHQDPVARLWQSAEEKGQPLEAVSDMAWLTRVLKDLDIPVDSQVLVFSKTSLQKAHISPARPRALYFNDECYIGWVQGGEMEVVAADPEEGLQYYLIPRPFMKPARPEPVASDQCLSCHVGGNLQMQSVHTRENGYPIPDADHFVTSYESPLAERWGGWYVSGHHGQDLHMGNVLAYKRGGLVRLDRQRGANVESLEDWVHTEPYAASTSDIVALMVLEHQYVMHNTLHEAGRSARRVLNPPPDGPIYEAAAQRRILRKRAREIVERLLFVGEYALQSPVSGSEAFQTAFKRNQRPDSRGRSLKDFNLQTRLFEHRCSYMIYSGSFQGLPEPLKQAVYAELDEVLNGDPADDEAFAFLPRDERDTIRQILMETDSGAKRYWMMESDQSGE</sequence>
<dbReference type="EMBL" id="FUYE01000004">
    <property type="protein sequence ID" value="SKA88339.1"/>
    <property type="molecule type" value="Genomic_DNA"/>
</dbReference>